<dbReference type="RefSeq" id="XP_072600659.1">
    <property type="nucleotide sequence ID" value="XM_072744558.1"/>
</dbReference>
<reference evidence="6" key="2">
    <citation type="submission" date="2025-08" db="UniProtKB">
        <authorList>
            <consortium name="RefSeq"/>
        </authorList>
    </citation>
    <scope>IDENTIFICATION</scope>
    <source>
        <tissue evidence="6">Cell line</tissue>
    </source>
</reference>
<gene>
    <name evidence="6" type="primary">GSDMB</name>
</gene>
<keyword evidence="3" id="KW-0472">Membrane</keyword>
<dbReference type="GeneID" id="140596244"/>
<dbReference type="InterPro" id="IPR040460">
    <property type="entry name" value="Gasdermin_pore"/>
</dbReference>
<sequence length="239" mass="26657">MSSIFEEITRVVVQEMDAGGDRIAVRSILHADRFHCCSLVRGRRNFWGHQYHRTDLILEDILERGEGEELFEKLDSGPQASETLNLKQELADGEGEMSLAGGAPGILSSAPDPNPHSLQEAEEKTTYFVAINLENESRPVTETLEMDLTEEEQKHVLSCLIKCLNKDGFFFNAAEFLVKTHIESILDILDNLIEVSEEQCLMAEAPEKGTLPLLKDQVESVLEQNCSEQPQAVGCDPDV</sequence>
<dbReference type="PANTHER" id="PTHR16399">
    <property type="entry name" value="GASDERMIN"/>
    <property type="match status" value="1"/>
</dbReference>
<evidence type="ECO:0000256" key="1">
    <source>
        <dbReference type="ARBA" id="ARBA00004308"/>
    </source>
</evidence>
<evidence type="ECO:0000256" key="2">
    <source>
        <dbReference type="ARBA" id="ARBA00009279"/>
    </source>
</evidence>
<feature type="domain" description="Gasdermin pore forming" evidence="4">
    <location>
        <begin position="5"/>
        <end position="68"/>
    </location>
</feature>
<protein>
    <submittedName>
        <fullName evidence="6">Gasdermin-B</fullName>
    </submittedName>
</protein>
<proteinExistence type="inferred from homology"/>
<evidence type="ECO:0000256" key="3">
    <source>
        <dbReference type="ARBA" id="ARBA00023136"/>
    </source>
</evidence>
<dbReference type="Pfam" id="PF04598">
    <property type="entry name" value="Gasdermin"/>
    <property type="match status" value="1"/>
</dbReference>
<evidence type="ECO:0000259" key="4">
    <source>
        <dbReference type="Pfam" id="PF04598"/>
    </source>
</evidence>
<name>A0ABM4ZDQ6_VULVU</name>
<accession>A0ABM4ZDQ6</accession>
<comment type="similarity">
    <text evidence="2">Belongs to the gasdermin family.</text>
</comment>
<reference evidence="5" key="1">
    <citation type="submission" date="2025-05" db="UniProtKB">
        <authorList>
            <consortium name="RefSeq"/>
        </authorList>
    </citation>
    <scope>NUCLEOTIDE SEQUENCE [LARGE SCALE GENOMIC DNA]</scope>
</reference>
<dbReference type="InterPro" id="IPR007677">
    <property type="entry name" value="Gasdermin"/>
</dbReference>
<comment type="subcellular location">
    <subcellularLocation>
        <location evidence="1">Endomembrane system</location>
    </subcellularLocation>
</comment>
<keyword evidence="5" id="KW-1185">Reference proteome</keyword>
<evidence type="ECO:0000313" key="6">
    <source>
        <dbReference type="RefSeq" id="XP_072600659.1"/>
    </source>
</evidence>
<organism evidence="5 6">
    <name type="scientific">Vulpes vulpes</name>
    <name type="common">Red fox</name>
    <dbReference type="NCBI Taxonomy" id="9627"/>
    <lineage>
        <taxon>Eukaryota</taxon>
        <taxon>Metazoa</taxon>
        <taxon>Chordata</taxon>
        <taxon>Craniata</taxon>
        <taxon>Vertebrata</taxon>
        <taxon>Euteleostomi</taxon>
        <taxon>Mammalia</taxon>
        <taxon>Eutheria</taxon>
        <taxon>Laurasiatheria</taxon>
        <taxon>Carnivora</taxon>
        <taxon>Caniformia</taxon>
        <taxon>Canidae</taxon>
        <taxon>Vulpes</taxon>
    </lineage>
</organism>
<dbReference type="PANTHER" id="PTHR16399:SF20">
    <property type="entry name" value="GASDERMIN-B"/>
    <property type="match status" value="1"/>
</dbReference>
<dbReference type="Proteomes" id="UP001652641">
    <property type="component" value="Chromosome 2"/>
</dbReference>
<evidence type="ECO:0000313" key="5">
    <source>
        <dbReference type="Proteomes" id="UP001652641"/>
    </source>
</evidence>